<keyword evidence="3" id="KW-1185">Reference proteome</keyword>
<accession>A0A3P1SCM1</accession>
<keyword evidence="1" id="KW-0812">Transmembrane</keyword>
<feature type="transmembrane region" description="Helical" evidence="1">
    <location>
        <begin position="132"/>
        <end position="150"/>
    </location>
</feature>
<evidence type="ECO:0000313" key="2">
    <source>
        <dbReference type="EMBL" id="RRC94794.1"/>
    </source>
</evidence>
<proteinExistence type="predicted"/>
<feature type="transmembrane region" description="Helical" evidence="1">
    <location>
        <begin position="279"/>
        <end position="300"/>
    </location>
</feature>
<feature type="transmembrane region" description="Helical" evidence="1">
    <location>
        <begin position="342"/>
        <end position="363"/>
    </location>
</feature>
<feature type="transmembrane region" description="Helical" evidence="1">
    <location>
        <begin position="68"/>
        <end position="86"/>
    </location>
</feature>
<feature type="transmembrane region" description="Helical" evidence="1">
    <location>
        <begin position="246"/>
        <end position="267"/>
    </location>
</feature>
<feature type="transmembrane region" description="Helical" evidence="1">
    <location>
        <begin position="106"/>
        <end position="125"/>
    </location>
</feature>
<reference evidence="2 3" key="1">
    <citation type="submission" date="2018-11" db="EMBL/GenBank/DDBJ databases">
        <title>Genomes From Bacteria Associated with the Canine Oral Cavity: a Test Case for Automated Genome-Based Taxonomic Assignment.</title>
        <authorList>
            <person name="Coil D.A."/>
            <person name="Jospin G."/>
            <person name="Darling A.E."/>
            <person name="Wallis C."/>
            <person name="Davis I.J."/>
            <person name="Harris S."/>
            <person name="Eisen J.A."/>
            <person name="Holcombe L.J."/>
            <person name="O'Flynn C."/>
        </authorList>
    </citation>
    <scope>NUCLEOTIDE SEQUENCE [LARGE SCALE GENOMIC DNA]</scope>
    <source>
        <strain evidence="2 3">OH770</strain>
    </source>
</reference>
<dbReference type="OrthoDB" id="9811974at2"/>
<dbReference type="EMBL" id="RQZF01000010">
    <property type="protein sequence ID" value="RRC94794.1"/>
    <property type="molecule type" value="Genomic_DNA"/>
</dbReference>
<name>A0A3P1SCM1_9ACTO</name>
<gene>
    <name evidence="2" type="ORF">EII11_08685</name>
</gene>
<keyword evidence="1" id="KW-1133">Transmembrane helix</keyword>
<dbReference type="AlphaFoldDB" id="A0A3P1SCM1"/>
<protein>
    <recommendedName>
        <fullName evidence="4">NnrS family protein</fullName>
    </recommendedName>
</protein>
<dbReference type="Proteomes" id="UP000280444">
    <property type="component" value="Unassembled WGS sequence"/>
</dbReference>
<sequence>MVFLVLAFISVMAGLNAALVRAGALAPVPHADLGNIHGPLMIYGFLGTAIGLERAVSLQADRRRFWPYAAPLFAGVGGVSAIVMAVSPEASSAVKNVGVSTRLMPGALWVASMLILLGIYLYIALRRQPSMSALIQILSAFVGASGIALWMKGYDVPAIVAWWLMFLVLTIISERLELARITFAGAGVEFRVLLESAALVATLVCSLIAPSIGMALLGVALAVLVADVAWHDVARRMVTSTGIPRFAATCMLGAYAWALCAAGMWIFMGATSGYAYDLAVHALTIGFTLSMIVAHAPVIIPAVIRREVPYHRLMWVGWALIQVALLLRLTGGGRDVEALWRFGVALGVVAFLVFVMVTATLTIRQARRRQRQWRHSQADARTEASQ</sequence>
<evidence type="ECO:0008006" key="4">
    <source>
        <dbReference type="Google" id="ProtNLM"/>
    </source>
</evidence>
<evidence type="ECO:0000313" key="3">
    <source>
        <dbReference type="Proteomes" id="UP000280444"/>
    </source>
</evidence>
<keyword evidence="1" id="KW-0472">Membrane</keyword>
<feature type="transmembrane region" description="Helical" evidence="1">
    <location>
        <begin position="312"/>
        <end position="330"/>
    </location>
</feature>
<feature type="transmembrane region" description="Helical" evidence="1">
    <location>
        <begin position="38"/>
        <end position="56"/>
    </location>
</feature>
<comment type="caution">
    <text evidence="2">The sequence shown here is derived from an EMBL/GenBank/DDBJ whole genome shotgun (WGS) entry which is preliminary data.</text>
</comment>
<organism evidence="2 3">
    <name type="scientific">Schaalia canis</name>
    <dbReference type="NCBI Taxonomy" id="100469"/>
    <lineage>
        <taxon>Bacteria</taxon>
        <taxon>Bacillati</taxon>
        <taxon>Actinomycetota</taxon>
        <taxon>Actinomycetes</taxon>
        <taxon>Actinomycetales</taxon>
        <taxon>Actinomycetaceae</taxon>
        <taxon>Schaalia</taxon>
    </lineage>
</organism>
<evidence type="ECO:0000256" key="1">
    <source>
        <dbReference type="SAM" id="Phobius"/>
    </source>
</evidence>